<dbReference type="Proteomes" id="UP000318288">
    <property type="component" value="Unassembled WGS sequence"/>
</dbReference>
<dbReference type="AlphaFoldDB" id="A0A5C6E6I3"/>
<keyword evidence="3" id="KW-1185">Reference proteome</keyword>
<proteinExistence type="predicted"/>
<evidence type="ECO:0000256" key="1">
    <source>
        <dbReference type="SAM" id="MobiDB-lite"/>
    </source>
</evidence>
<protein>
    <submittedName>
        <fullName evidence="2">Uncharacterized protein</fullName>
    </submittedName>
</protein>
<evidence type="ECO:0000313" key="3">
    <source>
        <dbReference type="Proteomes" id="UP000318288"/>
    </source>
</evidence>
<reference evidence="2 3" key="1">
    <citation type="submission" date="2019-02" db="EMBL/GenBank/DDBJ databases">
        <title>Deep-cultivation of Planctomycetes and their phenomic and genomic characterization uncovers novel biology.</title>
        <authorList>
            <person name="Wiegand S."/>
            <person name="Jogler M."/>
            <person name="Boedeker C."/>
            <person name="Pinto D."/>
            <person name="Vollmers J."/>
            <person name="Rivas-Marin E."/>
            <person name="Kohn T."/>
            <person name="Peeters S.H."/>
            <person name="Heuer A."/>
            <person name="Rast P."/>
            <person name="Oberbeckmann S."/>
            <person name="Bunk B."/>
            <person name="Jeske O."/>
            <person name="Meyerdierks A."/>
            <person name="Storesund J.E."/>
            <person name="Kallscheuer N."/>
            <person name="Luecker S."/>
            <person name="Lage O.M."/>
            <person name="Pohl T."/>
            <person name="Merkel B.J."/>
            <person name="Hornburger P."/>
            <person name="Mueller R.-W."/>
            <person name="Bruemmer F."/>
            <person name="Labrenz M."/>
            <person name="Spormann A.M."/>
            <person name="Op Den Camp H."/>
            <person name="Overmann J."/>
            <person name="Amann R."/>
            <person name="Jetten M.S.M."/>
            <person name="Mascher T."/>
            <person name="Medema M.H."/>
            <person name="Devos D.P."/>
            <person name="Kaster A.-K."/>
            <person name="Ovreas L."/>
            <person name="Rohde M."/>
            <person name="Galperin M.Y."/>
            <person name="Jogler C."/>
        </authorList>
    </citation>
    <scope>NUCLEOTIDE SEQUENCE [LARGE SCALE GENOMIC DNA]</scope>
    <source>
        <strain evidence="2 3">Poly51</strain>
    </source>
</reference>
<name>A0A5C6E6I3_9BACT</name>
<organism evidence="2 3">
    <name type="scientific">Rubripirellula tenax</name>
    <dbReference type="NCBI Taxonomy" id="2528015"/>
    <lineage>
        <taxon>Bacteria</taxon>
        <taxon>Pseudomonadati</taxon>
        <taxon>Planctomycetota</taxon>
        <taxon>Planctomycetia</taxon>
        <taxon>Pirellulales</taxon>
        <taxon>Pirellulaceae</taxon>
        <taxon>Rubripirellula</taxon>
    </lineage>
</organism>
<comment type="caution">
    <text evidence="2">The sequence shown here is derived from an EMBL/GenBank/DDBJ whole genome shotgun (WGS) entry which is preliminary data.</text>
</comment>
<evidence type="ECO:0000313" key="2">
    <source>
        <dbReference type="EMBL" id="TWU44448.1"/>
    </source>
</evidence>
<accession>A0A5C6E6I3</accession>
<sequence>MTALDVVINASGDVRMIYQEEIDPHSLGQPTIRRGSHVEPTANGSWTADLSPVSGPVLGPFKTRSLALAAEIDWLHQHWLLPN</sequence>
<feature type="region of interest" description="Disordered" evidence="1">
    <location>
        <begin position="27"/>
        <end position="49"/>
    </location>
</feature>
<dbReference type="RefSeq" id="WP_390621815.1">
    <property type="nucleotide sequence ID" value="NZ_SJPW01000013.1"/>
</dbReference>
<dbReference type="EMBL" id="SJPW01000013">
    <property type="protein sequence ID" value="TWU44448.1"/>
    <property type="molecule type" value="Genomic_DNA"/>
</dbReference>
<gene>
    <name evidence="2" type="ORF">Poly51_61340</name>
</gene>